<dbReference type="EMBL" id="QKKF02012754">
    <property type="protein sequence ID" value="RZF43411.1"/>
    <property type="molecule type" value="Genomic_DNA"/>
</dbReference>
<dbReference type="CDD" id="cd16443">
    <property type="entry name" value="LplA"/>
    <property type="match status" value="1"/>
</dbReference>
<reference evidence="4 5" key="1">
    <citation type="journal article" date="2017" name="Gigascience">
        <title>Genome sequence of the small brown planthopper, Laodelphax striatellus.</title>
        <authorList>
            <person name="Zhu J."/>
            <person name="Jiang F."/>
            <person name="Wang X."/>
            <person name="Yang P."/>
            <person name="Bao Y."/>
            <person name="Zhao W."/>
            <person name="Wang W."/>
            <person name="Lu H."/>
            <person name="Wang Q."/>
            <person name="Cui N."/>
            <person name="Li J."/>
            <person name="Chen X."/>
            <person name="Luo L."/>
            <person name="Yu J."/>
            <person name="Kang L."/>
            <person name="Cui F."/>
        </authorList>
    </citation>
    <scope>NUCLEOTIDE SEQUENCE [LARGE SCALE GENOMIC DNA]</scope>
    <source>
        <strain evidence="4">Lst14</strain>
    </source>
</reference>
<dbReference type="InterPro" id="IPR004562">
    <property type="entry name" value="LipoylTrfase_LipoateP_Ligase"/>
</dbReference>
<dbReference type="InParanoid" id="A0A482XDL8"/>
<dbReference type="FunFam" id="3.30.930.10:FF:000045">
    <property type="entry name" value="lipoyltransferase 1, mitochondrial"/>
    <property type="match status" value="1"/>
</dbReference>
<dbReference type="GO" id="GO:0009249">
    <property type="term" value="P:protein lipoylation"/>
    <property type="evidence" value="ECO:0007669"/>
    <property type="project" value="InterPro"/>
</dbReference>
<dbReference type="Proteomes" id="UP000291343">
    <property type="component" value="Unassembled WGS sequence"/>
</dbReference>
<dbReference type="InterPro" id="IPR045864">
    <property type="entry name" value="aa-tRNA-synth_II/BPL/LPL"/>
</dbReference>
<dbReference type="STRING" id="195883.A0A482XDL8"/>
<accession>A0A482XDL8</accession>
<dbReference type="SMR" id="A0A482XDL8"/>
<evidence type="ECO:0000313" key="4">
    <source>
        <dbReference type="EMBL" id="RZF43411.1"/>
    </source>
</evidence>
<dbReference type="Pfam" id="PF21948">
    <property type="entry name" value="LplA-B_cat"/>
    <property type="match status" value="1"/>
</dbReference>
<dbReference type="OrthoDB" id="201621at2759"/>
<evidence type="ECO:0000259" key="3">
    <source>
        <dbReference type="PROSITE" id="PS51733"/>
    </source>
</evidence>
<dbReference type="SUPFAM" id="SSF55681">
    <property type="entry name" value="Class II aaRS and biotin synthetases"/>
    <property type="match status" value="1"/>
</dbReference>
<dbReference type="PROSITE" id="PS51733">
    <property type="entry name" value="BPL_LPL_CATALYTIC"/>
    <property type="match status" value="1"/>
</dbReference>
<dbReference type="PANTHER" id="PTHR12561:SF3">
    <property type="entry name" value="LIPOYLTRANSFERASE 1, MITOCHONDRIAL"/>
    <property type="match status" value="1"/>
</dbReference>
<feature type="domain" description="BPL/LPL catalytic" evidence="3">
    <location>
        <begin position="85"/>
        <end position="271"/>
    </location>
</feature>
<dbReference type="GO" id="GO:0005739">
    <property type="term" value="C:mitochondrion"/>
    <property type="evidence" value="ECO:0007669"/>
    <property type="project" value="TreeGrafter"/>
</dbReference>
<dbReference type="PANTHER" id="PTHR12561">
    <property type="entry name" value="LIPOATE-PROTEIN LIGASE"/>
    <property type="match status" value="1"/>
</dbReference>
<protein>
    <recommendedName>
        <fullName evidence="3">BPL/LPL catalytic domain-containing protein</fullName>
    </recommendedName>
</protein>
<dbReference type="Gene3D" id="3.30.930.10">
    <property type="entry name" value="Bira Bifunctional Protein, Domain 2"/>
    <property type="match status" value="1"/>
</dbReference>
<organism evidence="4 5">
    <name type="scientific">Laodelphax striatellus</name>
    <name type="common">Small brown planthopper</name>
    <name type="synonym">Delphax striatella</name>
    <dbReference type="NCBI Taxonomy" id="195883"/>
    <lineage>
        <taxon>Eukaryota</taxon>
        <taxon>Metazoa</taxon>
        <taxon>Ecdysozoa</taxon>
        <taxon>Arthropoda</taxon>
        <taxon>Hexapoda</taxon>
        <taxon>Insecta</taxon>
        <taxon>Pterygota</taxon>
        <taxon>Neoptera</taxon>
        <taxon>Paraneoptera</taxon>
        <taxon>Hemiptera</taxon>
        <taxon>Auchenorrhyncha</taxon>
        <taxon>Fulgoroidea</taxon>
        <taxon>Delphacidae</taxon>
        <taxon>Criomorphinae</taxon>
        <taxon>Laodelphax</taxon>
    </lineage>
</organism>
<name>A0A482XDL8_LAOST</name>
<comment type="similarity">
    <text evidence="2">Belongs to the LplA family.</text>
</comment>
<keyword evidence="5" id="KW-1185">Reference proteome</keyword>
<dbReference type="GO" id="GO:0017118">
    <property type="term" value="F:lipoyltransferase activity"/>
    <property type="evidence" value="ECO:0007669"/>
    <property type="project" value="TreeGrafter"/>
</dbReference>
<dbReference type="InterPro" id="IPR004143">
    <property type="entry name" value="BPL_LPL_catalytic"/>
</dbReference>
<proteinExistence type="inferred from homology"/>
<gene>
    <name evidence="4" type="ORF">LSTR_LSTR001672</name>
</gene>
<evidence type="ECO:0000256" key="1">
    <source>
        <dbReference type="ARBA" id="ARBA00005085"/>
    </source>
</evidence>
<comment type="caution">
    <text evidence="4">The sequence shown here is derived from an EMBL/GenBank/DDBJ whole genome shotgun (WGS) entry which is preliminary data.</text>
</comment>
<comment type="pathway">
    <text evidence="1">Protein modification; protein lipoylation via exogenous pathway; protein N(6)-(lipoyl)lysine from lipoate: step 2/2.</text>
</comment>
<dbReference type="AlphaFoldDB" id="A0A482XDL8"/>
<sequence length="418" mass="47285">MVQLLFHPLKLSTRILSRRSSSQTLLISQECNSARSVSNMPVASSKKREVQNDENKIVKSVYISQSKDIFTNLALEDWMYKNFDFSNQHILLLWKNDPCVVIGRNQNPWLEANLDVLSKDGVEVARRSSGGGTVYHDNGNLNLTFFTPREHYNRRRNLDLISSALKREWGINAEINKREDMVVDGVYKQISGTASKLGRPNAYHHCTLLVDVNQSNLREALLKKDDEFNTTATKSIPSPTKNLTQINPSISVGQLLNTVGWEYLRRKPISLEDGGSQLISKQNGFQLVNPTDDWFPGLAKIREEMESWDWRFGMSPKFSISRTFPLPAVVCQNSTEQLTVKVNVEKGLVQDVVLHVPDSLMNAHGLSDGIQVLSSIKGRRFSEEALEELDLALRENHHLKDFGKVFVADCMRKMVASA</sequence>
<dbReference type="UniPathway" id="UPA00537">
    <property type="reaction ID" value="UER00595"/>
</dbReference>
<evidence type="ECO:0000313" key="5">
    <source>
        <dbReference type="Proteomes" id="UP000291343"/>
    </source>
</evidence>
<dbReference type="FunCoup" id="A0A482XDL8">
    <property type="interactions" value="734"/>
</dbReference>
<evidence type="ECO:0000256" key="2">
    <source>
        <dbReference type="ARBA" id="ARBA00008242"/>
    </source>
</evidence>
<dbReference type="Gene3D" id="3.30.390.50">
    <property type="entry name" value="CO dehydrogenase flavoprotein, C-terminal domain"/>
    <property type="match status" value="1"/>
</dbReference>